<dbReference type="AlphaFoldDB" id="A0A2U1LVF4"/>
<dbReference type="EMBL" id="PKPP01007602">
    <property type="protein sequence ID" value="PWA52947.1"/>
    <property type="molecule type" value="Genomic_DNA"/>
</dbReference>
<comment type="similarity">
    <text evidence="2 6">Belongs to the plant self-incompatibility (S1) protein family.</text>
</comment>
<sequence>MGHTTKYLFLLVLTLYHAYTVISAFEQFRVYIMDAQVRNLVAHISSKNNDLGNKTLTINQEFSWEFREAIGDSTVFVGQFFWMPPDNIVAKEVHFNVFDSDVARKCGQSLIKKSQCYWLVNDIGFYFAKDKPKNFALVYNW</sequence>
<proteinExistence type="inferred from homology"/>
<keyword evidence="5 6" id="KW-0732">Signal</keyword>
<keyword evidence="4 6" id="KW-0964">Secreted</keyword>
<dbReference type="Proteomes" id="UP000245207">
    <property type="component" value="Unassembled WGS sequence"/>
</dbReference>
<feature type="signal peptide" evidence="6">
    <location>
        <begin position="1"/>
        <end position="24"/>
    </location>
</feature>
<organism evidence="7 8">
    <name type="scientific">Artemisia annua</name>
    <name type="common">Sweet wormwood</name>
    <dbReference type="NCBI Taxonomy" id="35608"/>
    <lineage>
        <taxon>Eukaryota</taxon>
        <taxon>Viridiplantae</taxon>
        <taxon>Streptophyta</taxon>
        <taxon>Embryophyta</taxon>
        <taxon>Tracheophyta</taxon>
        <taxon>Spermatophyta</taxon>
        <taxon>Magnoliopsida</taxon>
        <taxon>eudicotyledons</taxon>
        <taxon>Gunneridae</taxon>
        <taxon>Pentapetalae</taxon>
        <taxon>asterids</taxon>
        <taxon>campanulids</taxon>
        <taxon>Asterales</taxon>
        <taxon>Asteraceae</taxon>
        <taxon>Asteroideae</taxon>
        <taxon>Anthemideae</taxon>
        <taxon>Artemisiinae</taxon>
        <taxon>Artemisia</taxon>
    </lineage>
</organism>
<evidence type="ECO:0000256" key="1">
    <source>
        <dbReference type="ARBA" id="ARBA00004613"/>
    </source>
</evidence>
<keyword evidence="8" id="KW-1185">Reference proteome</keyword>
<name>A0A2U1LVF4_ARTAN</name>
<evidence type="ECO:0000313" key="7">
    <source>
        <dbReference type="EMBL" id="PWA52947.1"/>
    </source>
</evidence>
<dbReference type="PANTHER" id="PTHR31232:SF155">
    <property type="entry name" value="PLANT SELF-INCOMPATIBILITY PROTEIN S1 FAMILY"/>
    <property type="match status" value="1"/>
</dbReference>
<comment type="subcellular location">
    <subcellularLocation>
        <location evidence="1 6">Secreted</location>
    </subcellularLocation>
</comment>
<dbReference type="PANTHER" id="PTHR31232">
    <property type="match status" value="1"/>
</dbReference>
<evidence type="ECO:0000256" key="6">
    <source>
        <dbReference type="RuleBase" id="RU367044"/>
    </source>
</evidence>
<accession>A0A2U1LVF4</accession>
<evidence type="ECO:0000256" key="2">
    <source>
        <dbReference type="ARBA" id="ARBA00005581"/>
    </source>
</evidence>
<dbReference type="InterPro" id="IPR010264">
    <property type="entry name" value="Self-incomp_S1"/>
</dbReference>
<dbReference type="GO" id="GO:0005576">
    <property type="term" value="C:extracellular region"/>
    <property type="evidence" value="ECO:0007669"/>
    <property type="project" value="UniProtKB-SubCell"/>
</dbReference>
<comment type="caution">
    <text evidence="7">The sequence shown here is derived from an EMBL/GenBank/DDBJ whole genome shotgun (WGS) entry which is preliminary data.</text>
</comment>
<protein>
    <recommendedName>
        <fullName evidence="6">S-protein homolog</fullName>
    </recommendedName>
</protein>
<keyword evidence="3 6" id="KW-0713">Self-incompatibility</keyword>
<reference evidence="7 8" key="1">
    <citation type="journal article" date="2018" name="Mol. Plant">
        <title>The genome of Artemisia annua provides insight into the evolution of Asteraceae family and artemisinin biosynthesis.</title>
        <authorList>
            <person name="Shen Q."/>
            <person name="Zhang L."/>
            <person name="Liao Z."/>
            <person name="Wang S."/>
            <person name="Yan T."/>
            <person name="Shi P."/>
            <person name="Liu M."/>
            <person name="Fu X."/>
            <person name="Pan Q."/>
            <person name="Wang Y."/>
            <person name="Lv Z."/>
            <person name="Lu X."/>
            <person name="Zhang F."/>
            <person name="Jiang W."/>
            <person name="Ma Y."/>
            <person name="Chen M."/>
            <person name="Hao X."/>
            <person name="Li L."/>
            <person name="Tang Y."/>
            <person name="Lv G."/>
            <person name="Zhou Y."/>
            <person name="Sun X."/>
            <person name="Brodelius P.E."/>
            <person name="Rose J.K.C."/>
            <person name="Tang K."/>
        </authorList>
    </citation>
    <scope>NUCLEOTIDE SEQUENCE [LARGE SCALE GENOMIC DNA]</scope>
    <source>
        <strain evidence="8">cv. Huhao1</strain>
        <tissue evidence="7">Leaf</tissue>
    </source>
</reference>
<gene>
    <name evidence="7" type="ORF">CTI12_AA450160</name>
</gene>
<evidence type="ECO:0000313" key="8">
    <source>
        <dbReference type="Proteomes" id="UP000245207"/>
    </source>
</evidence>
<evidence type="ECO:0000256" key="4">
    <source>
        <dbReference type="ARBA" id="ARBA00022525"/>
    </source>
</evidence>
<dbReference type="GO" id="GO:0060320">
    <property type="term" value="P:rejection of self pollen"/>
    <property type="evidence" value="ECO:0007669"/>
    <property type="project" value="UniProtKB-KW"/>
</dbReference>
<feature type="chain" id="PRO_5025089991" description="S-protein homolog" evidence="6">
    <location>
        <begin position="25"/>
        <end position="141"/>
    </location>
</feature>
<dbReference type="OrthoDB" id="1727555at2759"/>
<dbReference type="Pfam" id="PF05938">
    <property type="entry name" value="Self-incomp_S1"/>
    <property type="match status" value="1"/>
</dbReference>
<evidence type="ECO:0000256" key="3">
    <source>
        <dbReference type="ARBA" id="ARBA00022471"/>
    </source>
</evidence>
<evidence type="ECO:0000256" key="5">
    <source>
        <dbReference type="ARBA" id="ARBA00022729"/>
    </source>
</evidence>